<evidence type="ECO:0000313" key="2">
    <source>
        <dbReference type="EMBL" id="RXS94410.1"/>
    </source>
</evidence>
<reference evidence="2 3" key="1">
    <citation type="journal article" date="2016" name="Int. J. Syst. Evol. Microbiol.">
        <title>Acidipila dinghuensis sp. nov., an acidobacterium isolated from forest soil.</title>
        <authorList>
            <person name="Jiang Y.W."/>
            <person name="Wang J."/>
            <person name="Chen M.H."/>
            <person name="Lv Y.Y."/>
            <person name="Qiu L.H."/>
        </authorList>
    </citation>
    <scope>NUCLEOTIDE SEQUENCE [LARGE SCALE GENOMIC DNA]</scope>
    <source>
        <strain evidence="2 3">DHOF10</strain>
    </source>
</reference>
<protein>
    <recommendedName>
        <fullName evidence="1">Alginate export domain-containing protein</fullName>
    </recommendedName>
</protein>
<dbReference type="EMBL" id="SDMK01000003">
    <property type="protein sequence ID" value="RXS94410.1"/>
    <property type="molecule type" value="Genomic_DNA"/>
</dbReference>
<sequence>MFSACHGVFPVRPAIRPGTTANVLRNNVRAVAVFCFAAMAPLLASAQYKDYPQKAGVVQNVPTKLLPGWLSLDMQVRGRTEGETTVSNVSGNGQVYELTRVWPGIEARPASWMTIYAQAMDSHALGLPLKYVASNMRDNFDLRQCYVSVHAHDASILAGRQELRFGGERLVGISDWTNVSRTFDGFSAQYGEANRVTVFSASVVKIYPTAFDEHAGGLNFHGVYGSLGRVVPHATVEPYVFVKAMPWVKGQQGRYGTETEAAPGMRVLVNAPEGFEVVAEGVLERGSYANDSIHAGAGYIKAGETAKYLPWTPRLLFEYDYATGNTHRNAERVSTFDQLYPSSHNAFGLVDLFGWQNIQQERINLDLRPDSRLTLLIQGEFLQTATGKDSVYSGSASTVVKPPTGGFKSDGIGREFDASAKYLVTSSVVMNAGVAHFAPGAVMANNGHGSPITLGYLALTYRFKLQKKGA</sequence>
<proteinExistence type="predicted"/>
<dbReference type="InterPro" id="IPR053728">
    <property type="entry name" value="Alginate_Permeability_Chnl"/>
</dbReference>
<name>A0A4Q1SC62_9BACT</name>
<keyword evidence="3" id="KW-1185">Reference proteome</keyword>
<accession>A0A4Q1SC62</accession>
<comment type="caution">
    <text evidence="2">The sequence shown here is derived from an EMBL/GenBank/DDBJ whole genome shotgun (WGS) entry which is preliminary data.</text>
</comment>
<organism evidence="2 3">
    <name type="scientific">Silvibacterium dinghuense</name>
    <dbReference type="NCBI Taxonomy" id="1560006"/>
    <lineage>
        <taxon>Bacteria</taxon>
        <taxon>Pseudomonadati</taxon>
        <taxon>Acidobacteriota</taxon>
        <taxon>Terriglobia</taxon>
        <taxon>Terriglobales</taxon>
        <taxon>Acidobacteriaceae</taxon>
        <taxon>Silvibacterium</taxon>
    </lineage>
</organism>
<dbReference type="RefSeq" id="WP_129209148.1">
    <property type="nucleotide sequence ID" value="NZ_BMGU01000005.1"/>
</dbReference>
<evidence type="ECO:0000313" key="3">
    <source>
        <dbReference type="Proteomes" id="UP000290253"/>
    </source>
</evidence>
<dbReference type="OrthoDB" id="108116at2"/>
<dbReference type="InterPro" id="IPR025388">
    <property type="entry name" value="Alginate_export_dom"/>
</dbReference>
<dbReference type="Gene3D" id="2.40.160.100">
    <property type="match status" value="1"/>
</dbReference>
<dbReference type="AlphaFoldDB" id="A0A4Q1SC62"/>
<evidence type="ECO:0000259" key="1">
    <source>
        <dbReference type="Pfam" id="PF13372"/>
    </source>
</evidence>
<dbReference type="Proteomes" id="UP000290253">
    <property type="component" value="Unassembled WGS sequence"/>
</dbReference>
<dbReference type="Pfam" id="PF13372">
    <property type="entry name" value="Alginate_exp"/>
    <property type="match status" value="1"/>
</dbReference>
<feature type="domain" description="Alginate export" evidence="1">
    <location>
        <begin position="80"/>
        <end position="447"/>
    </location>
</feature>
<gene>
    <name evidence="2" type="ORF">ESZ00_15150</name>
</gene>